<evidence type="ECO:0000313" key="2">
    <source>
        <dbReference type="Proteomes" id="UP000789706"/>
    </source>
</evidence>
<comment type="caution">
    <text evidence="1">The sequence shown here is derived from an EMBL/GenBank/DDBJ whole genome shotgun (WGS) entry which is preliminary data.</text>
</comment>
<feature type="non-terminal residue" evidence="1">
    <location>
        <position position="1"/>
    </location>
</feature>
<dbReference type="AlphaFoldDB" id="A0A9N9GG77"/>
<sequence length="55" mass="6397">ILPDTNEEEINNVKNNIQDKYLQNQNKIDNLLLDINIPLEFDDNNIATEEPLTDD</sequence>
<reference evidence="1" key="1">
    <citation type="submission" date="2021-06" db="EMBL/GenBank/DDBJ databases">
        <authorList>
            <person name="Kallberg Y."/>
            <person name="Tangrot J."/>
            <person name="Rosling A."/>
        </authorList>
    </citation>
    <scope>NUCLEOTIDE SEQUENCE</scope>
    <source>
        <strain evidence="1">AZ414A</strain>
    </source>
</reference>
<keyword evidence="2" id="KW-1185">Reference proteome</keyword>
<gene>
    <name evidence="1" type="ORF">DEBURN_LOCUS9461</name>
</gene>
<name>A0A9N9GG77_9GLOM</name>
<dbReference type="Proteomes" id="UP000789706">
    <property type="component" value="Unassembled WGS sequence"/>
</dbReference>
<organism evidence="1 2">
    <name type="scientific">Diversispora eburnea</name>
    <dbReference type="NCBI Taxonomy" id="1213867"/>
    <lineage>
        <taxon>Eukaryota</taxon>
        <taxon>Fungi</taxon>
        <taxon>Fungi incertae sedis</taxon>
        <taxon>Mucoromycota</taxon>
        <taxon>Glomeromycotina</taxon>
        <taxon>Glomeromycetes</taxon>
        <taxon>Diversisporales</taxon>
        <taxon>Diversisporaceae</taxon>
        <taxon>Diversispora</taxon>
    </lineage>
</organism>
<accession>A0A9N9GG77</accession>
<protein>
    <submittedName>
        <fullName evidence="1">3822_t:CDS:1</fullName>
    </submittedName>
</protein>
<dbReference type="EMBL" id="CAJVPK010001838">
    <property type="protein sequence ID" value="CAG8599793.1"/>
    <property type="molecule type" value="Genomic_DNA"/>
</dbReference>
<proteinExistence type="predicted"/>
<evidence type="ECO:0000313" key="1">
    <source>
        <dbReference type="EMBL" id="CAG8599793.1"/>
    </source>
</evidence>